<evidence type="ECO:0000313" key="1">
    <source>
        <dbReference type="EMBL" id="PRR84212.1"/>
    </source>
</evidence>
<name>A0A2T0BK91_9CLOT</name>
<organism evidence="1 2">
    <name type="scientific">Clostridium luticellarii</name>
    <dbReference type="NCBI Taxonomy" id="1691940"/>
    <lineage>
        <taxon>Bacteria</taxon>
        <taxon>Bacillati</taxon>
        <taxon>Bacillota</taxon>
        <taxon>Clostridia</taxon>
        <taxon>Eubacteriales</taxon>
        <taxon>Clostridiaceae</taxon>
        <taxon>Clostridium</taxon>
    </lineage>
</organism>
<accession>A0A2T0BK91</accession>
<sequence length="127" mass="14821">MVDNRFVGVEKSGFLSEYFVPGNVGIKGYDSRNYKYALEAEDTNVKLEELILKNSDTTFIKILDDIISSIWQNIQRFNSKDKVICHVNSFYLQKSFLNINNFGVFRYQFIPCFNFLINISPIKNLKN</sequence>
<comment type="caution">
    <text evidence="1">The sequence shown here is derived from an EMBL/GenBank/DDBJ whole genome shotgun (WGS) entry which is preliminary data.</text>
</comment>
<evidence type="ECO:0000313" key="2">
    <source>
        <dbReference type="Proteomes" id="UP000237798"/>
    </source>
</evidence>
<dbReference type="AlphaFoldDB" id="A0A2T0BK91"/>
<protein>
    <submittedName>
        <fullName evidence="1">Uncharacterized protein</fullName>
    </submittedName>
</protein>
<proteinExistence type="predicted"/>
<keyword evidence="2" id="KW-1185">Reference proteome</keyword>
<dbReference type="RefSeq" id="WP_106010085.1">
    <property type="nucleotide sequence ID" value="NZ_JALCPJ010000052.1"/>
</dbReference>
<gene>
    <name evidence="1" type="ORF">CLLU_24720</name>
</gene>
<dbReference type="OrthoDB" id="9810755at2"/>
<dbReference type="Proteomes" id="UP000237798">
    <property type="component" value="Unassembled WGS sequence"/>
</dbReference>
<dbReference type="EMBL" id="PVXP01000040">
    <property type="protein sequence ID" value="PRR84212.1"/>
    <property type="molecule type" value="Genomic_DNA"/>
</dbReference>
<reference evidence="1 2" key="1">
    <citation type="submission" date="2018-03" db="EMBL/GenBank/DDBJ databases">
        <title>Genome sequence of Clostridium luticellarii DSM 29923.</title>
        <authorList>
            <person name="Poehlein A."/>
            <person name="Daniel R."/>
        </authorList>
    </citation>
    <scope>NUCLEOTIDE SEQUENCE [LARGE SCALE GENOMIC DNA]</scope>
    <source>
        <strain evidence="1 2">DSM 29923</strain>
    </source>
</reference>